<dbReference type="EMBL" id="JADYXP020000001">
    <property type="protein sequence ID" value="KAL0132441.1"/>
    <property type="molecule type" value="Genomic_DNA"/>
</dbReference>
<dbReference type="AlphaFoldDB" id="A0AAW2GZ25"/>
<sequence length="75" mass="8415">MRSSESKRTRYVTRLPNAFAAKKSNESAIHQLLFFSKRAKSTLAGSLLSSDFAEFLSGTLKETCARRSDREIARS</sequence>
<reference evidence="1 2" key="1">
    <citation type="submission" date="2023-03" db="EMBL/GenBank/DDBJ databases">
        <title>High recombination rates correlate with genetic variation in Cardiocondyla obscurior ants.</title>
        <authorList>
            <person name="Errbii M."/>
        </authorList>
    </citation>
    <scope>NUCLEOTIDE SEQUENCE [LARGE SCALE GENOMIC DNA]</scope>
    <source>
        <strain evidence="1">Alpha-2009</strain>
        <tissue evidence="1">Whole body</tissue>
    </source>
</reference>
<organism evidence="1 2">
    <name type="scientific">Cardiocondyla obscurior</name>
    <dbReference type="NCBI Taxonomy" id="286306"/>
    <lineage>
        <taxon>Eukaryota</taxon>
        <taxon>Metazoa</taxon>
        <taxon>Ecdysozoa</taxon>
        <taxon>Arthropoda</taxon>
        <taxon>Hexapoda</taxon>
        <taxon>Insecta</taxon>
        <taxon>Pterygota</taxon>
        <taxon>Neoptera</taxon>
        <taxon>Endopterygota</taxon>
        <taxon>Hymenoptera</taxon>
        <taxon>Apocrita</taxon>
        <taxon>Aculeata</taxon>
        <taxon>Formicoidea</taxon>
        <taxon>Formicidae</taxon>
        <taxon>Myrmicinae</taxon>
        <taxon>Cardiocondyla</taxon>
    </lineage>
</organism>
<accession>A0AAW2GZ25</accession>
<gene>
    <name evidence="1" type="ORF">PUN28_000286</name>
</gene>
<keyword evidence="2" id="KW-1185">Reference proteome</keyword>
<evidence type="ECO:0000313" key="2">
    <source>
        <dbReference type="Proteomes" id="UP001430953"/>
    </source>
</evidence>
<name>A0AAW2GZ25_9HYME</name>
<dbReference type="Proteomes" id="UP001430953">
    <property type="component" value="Unassembled WGS sequence"/>
</dbReference>
<evidence type="ECO:0000313" key="1">
    <source>
        <dbReference type="EMBL" id="KAL0132441.1"/>
    </source>
</evidence>
<proteinExistence type="predicted"/>
<comment type="caution">
    <text evidence="1">The sequence shown here is derived from an EMBL/GenBank/DDBJ whole genome shotgun (WGS) entry which is preliminary data.</text>
</comment>
<protein>
    <submittedName>
        <fullName evidence="1">Uncharacterized protein</fullName>
    </submittedName>
</protein>